<comment type="similarity">
    <text evidence="1">Belongs to the peptidase A1 family.</text>
</comment>
<evidence type="ECO:0000313" key="6">
    <source>
        <dbReference type="Proteomes" id="UP000696573"/>
    </source>
</evidence>
<feature type="active site" evidence="2">
    <location>
        <position position="79"/>
    </location>
</feature>
<accession>A0A9N9YS17</accession>
<dbReference type="InterPro" id="IPR001461">
    <property type="entry name" value="Aspartic_peptidase_A1"/>
</dbReference>
<feature type="chain" id="PRO_5040441686" description="Peptidase A1 domain-containing protein" evidence="3">
    <location>
        <begin position="23"/>
        <end position="464"/>
    </location>
</feature>
<evidence type="ECO:0000259" key="4">
    <source>
        <dbReference type="PROSITE" id="PS51767"/>
    </source>
</evidence>
<dbReference type="SUPFAM" id="SSF50630">
    <property type="entry name" value="Acid proteases"/>
    <property type="match status" value="1"/>
</dbReference>
<keyword evidence="3" id="KW-0732">Signal</keyword>
<evidence type="ECO:0000256" key="3">
    <source>
        <dbReference type="SAM" id="SignalP"/>
    </source>
</evidence>
<dbReference type="OrthoDB" id="771136at2759"/>
<dbReference type="Proteomes" id="UP000696573">
    <property type="component" value="Unassembled WGS sequence"/>
</dbReference>
<dbReference type="Pfam" id="PF00026">
    <property type="entry name" value="Asp"/>
    <property type="match status" value="1"/>
</dbReference>
<gene>
    <name evidence="5" type="ORF">CRHIZ90672A_00015366</name>
</gene>
<name>A0A9N9YS17_9HYPO</name>
<dbReference type="Gene3D" id="2.40.70.10">
    <property type="entry name" value="Acid Proteases"/>
    <property type="match status" value="2"/>
</dbReference>
<dbReference type="PANTHER" id="PTHR47966:SF65">
    <property type="entry name" value="ASPARTIC-TYPE ENDOPEPTIDASE"/>
    <property type="match status" value="1"/>
</dbReference>
<sequence length="464" mass="49630">MHPSFITSALTAFSALVIGSTALHTTGNDQVVKYAIHKVRVTQSNSSHAVSIGTANQNWLYTVELSIGTPPQKTLVQLDTGSSEMWVNANCSAAPTALNQKELCDKVPVYKVNDSSTATGPLRSSQIQYGVGEQLTGVRFNYYKDTVNIGGIEIKEQIFGVAWASANVPIGILGLGPDLDRGFALNESHPLVLDAMAQSKSISSRVYSVGLGGADEVEGSLIFGGIDKGRYTGSLEKLPIVKSTEGKSRQVPHAQLHISIQCDETNRLIRLTVDLSALSIHGKGKSREYDISNQTNVLLDTGYTMSKLNQKLAEQIHTDIGAKLDESLGYYVVDCSVRDVDGGLDFKFGNKTITVPFHEFIFTAEGICAAGLEPVEEGQQQVLGLSFLRAAYVVFDWDNENAHLAQLANCTSEIVPATAGPDAVPSVVGNCEATLSTTNVSSAATRLESVAMLMFALVIAAVLE</sequence>
<dbReference type="AlphaFoldDB" id="A0A9N9YS17"/>
<evidence type="ECO:0000256" key="1">
    <source>
        <dbReference type="ARBA" id="ARBA00007447"/>
    </source>
</evidence>
<feature type="signal peptide" evidence="3">
    <location>
        <begin position="1"/>
        <end position="22"/>
    </location>
</feature>
<dbReference type="PRINTS" id="PR00792">
    <property type="entry name" value="PEPSIN"/>
</dbReference>
<feature type="domain" description="Peptidase A1" evidence="4">
    <location>
        <begin position="61"/>
        <end position="405"/>
    </location>
</feature>
<dbReference type="InterPro" id="IPR033121">
    <property type="entry name" value="PEPTIDASE_A1"/>
</dbReference>
<dbReference type="GO" id="GO:0006508">
    <property type="term" value="P:proteolysis"/>
    <property type="evidence" value="ECO:0007669"/>
    <property type="project" value="InterPro"/>
</dbReference>
<dbReference type="PROSITE" id="PS51767">
    <property type="entry name" value="PEPTIDASE_A1"/>
    <property type="match status" value="1"/>
</dbReference>
<evidence type="ECO:0000256" key="2">
    <source>
        <dbReference type="PIRSR" id="PIRSR601461-1"/>
    </source>
</evidence>
<dbReference type="PANTHER" id="PTHR47966">
    <property type="entry name" value="BETA-SITE APP-CLEAVING ENZYME, ISOFORM A-RELATED"/>
    <property type="match status" value="1"/>
</dbReference>
<dbReference type="EMBL" id="CABFNQ020000766">
    <property type="protein sequence ID" value="CAH0042279.1"/>
    <property type="molecule type" value="Genomic_DNA"/>
</dbReference>
<dbReference type="GO" id="GO:0004190">
    <property type="term" value="F:aspartic-type endopeptidase activity"/>
    <property type="evidence" value="ECO:0007669"/>
    <property type="project" value="InterPro"/>
</dbReference>
<proteinExistence type="inferred from homology"/>
<protein>
    <recommendedName>
        <fullName evidence="4">Peptidase A1 domain-containing protein</fullName>
    </recommendedName>
</protein>
<feature type="active site" evidence="2">
    <location>
        <position position="300"/>
    </location>
</feature>
<reference evidence="5" key="1">
    <citation type="submission" date="2021-10" db="EMBL/GenBank/DDBJ databases">
        <authorList>
            <person name="Piombo E."/>
        </authorList>
    </citation>
    <scope>NUCLEOTIDE SEQUENCE</scope>
</reference>
<evidence type="ECO:0000313" key="5">
    <source>
        <dbReference type="EMBL" id="CAH0042279.1"/>
    </source>
</evidence>
<organism evidence="5 6">
    <name type="scientific">Clonostachys rhizophaga</name>
    <dbReference type="NCBI Taxonomy" id="160324"/>
    <lineage>
        <taxon>Eukaryota</taxon>
        <taxon>Fungi</taxon>
        <taxon>Dikarya</taxon>
        <taxon>Ascomycota</taxon>
        <taxon>Pezizomycotina</taxon>
        <taxon>Sordariomycetes</taxon>
        <taxon>Hypocreomycetidae</taxon>
        <taxon>Hypocreales</taxon>
        <taxon>Bionectriaceae</taxon>
        <taxon>Clonostachys</taxon>
    </lineage>
</organism>
<comment type="caution">
    <text evidence="5">The sequence shown here is derived from an EMBL/GenBank/DDBJ whole genome shotgun (WGS) entry which is preliminary data.</text>
</comment>
<dbReference type="InterPro" id="IPR021109">
    <property type="entry name" value="Peptidase_aspartic_dom_sf"/>
</dbReference>
<keyword evidence="6" id="KW-1185">Reference proteome</keyword>